<sequence>MNVQKIAVICLFALMALGGTGGLMLVGYTLILHSR</sequence>
<organism evidence="7 8">
    <name type="scientific">Duffyella gerundensis</name>
    <dbReference type="NCBI Taxonomy" id="1619313"/>
    <lineage>
        <taxon>Bacteria</taxon>
        <taxon>Pseudomonadati</taxon>
        <taxon>Pseudomonadota</taxon>
        <taxon>Gammaproteobacteria</taxon>
        <taxon>Enterobacterales</taxon>
        <taxon>Erwiniaceae</taxon>
        <taxon>Duffyella</taxon>
    </lineage>
</organism>
<keyword evidence="2" id="KW-0997">Cell inner membrane</keyword>
<dbReference type="GeneID" id="84613764"/>
<dbReference type="AlphaFoldDB" id="A0A0U5L4N1"/>
<keyword evidence="8" id="KW-1185">Reference proteome</keyword>
<reference evidence="8" key="1">
    <citation type="submission" date="2015-11" db="EMBL/GenBank/DDBJ databases">
        <authorList>
            <person name="Blom J."/>
        </authorList>
    </citation>
    <scope>NUCLEOTIDE SEQUENCE [LARGE SCALE GENOMIC DNA]</scope>
</reference>
<evidence type="ECO:0000256" key="5">
    <source>
        <dbReference type="ARBA" id="ARBA00023136"/>
    </source>
</evidence>
<evidence type="ECO:0000313" key="7">
    <source>
        <dbReference type="EMBL" id="CUU23431.1"/>
    </source>
</evidence>
<dbReference type="RefSeq" id="WP_157883850.1">
    <property type="nucleotide sequence ID" value="NZ_CP072598.1"/>
</dbReference>
<evidence type="ECO:0000256" key="2">
    <source>
        <dbReference type="ARBA" id="ARBA00022519"/>
    </source>
</evidence>
<dbReference type="GO" id="GO:0005886">
    <property type="term" value="C:plasma membrane"/>
    <property type="evidence" value="ECO:0007669"/>
    <property type="project" value="UniProtKB-SubCell"/>
</dbReference>
<feature type="transmembrane region" description="Helical" evidence="6">
    <location>
        <begin position="6"/>
        <end position="31"/>
    </location>
</feature>
<dbReference type="Proteomes" id="UP000059419">
    <property type="component" value="Chromosome 1"/>
</dbReference>
<evidence type="ECO:0000256" key="3">
    <source>
        <dbReference type="ARBA" id="ARBA00022692"/>
    </source>
</evidence>
<evidence type="ECO:0000313" key="8">
    <source>
        <dbReference type="Proteomes" id="UP000059419"/>
    </source>
</evidence>
<dbReference type="InterPro" id="IPR020870">
    <property type="entry name" value="UPF0387_membrane"/>
</dbReference>
<name>A0A0U5L4N1_9GAMM</name>
<keyword evidence="4 6" id="KW-1133">Transmembrane helix</keyword>
<gene>
    <name evidence="6" type="primary">yohO</name>
    <name evidence="7" type="ORF">EM595_1196</name>
</gene>
<evidence type="ECO:0000256" key="6">
    <source>
        <dbReference type="HAMAP-Rule" id="MF_01362"/>
    </source>
</evidence>
<evidence type="ECO:0000256" key="4">
    <source>
        <dbReference type="ARBA" id="ARBA00022989"/>
    </source>
</evidence>
<evidence type="ECO:0000256" key="1">
    <source>
        <dbReference type="ARBA" id="ARBA00022475"/>
    </source>
</evidence>
<proteinExistence type="inferred from homology"/>
<dbReference type="KEGG" id="ege:EM595_1196"/>
<comment type="subcellular location">
    <subcellularLocation>
        <location evidence="6">Cell membrane</location>
        <topology evidence="6">Single-pass membrane protein</topology>
    </subcellularLocation>
</comment>
<dbReference type="NCBIfam" id="NF010225">
    <property type="entry name" value="PRK13681.1"/>
    <property type="match status" value="1"/>
</dbReference>
<keyword evidence="5 6" id="KW-0472">Membrane</keyword>
<accession>A0A0U5L4N1</accession>
<comment type="similarity">
    <text evidence="6">Belongs to the UPF0387 family.</text>
</comment>
<dbReference type="EMBL" id="LN907827">
    <property type="protein sequence ID" value="CUU23431.1"/>
    <property type="molecule type" value="Genomic_DNA"/>
</dbReference>
<dbReference type="HAMAP" id="MF_01362">
    <property type="entry name" value="UPF0387"/>
    <property type="match status" value="1"/>
</dbReference>
<keyword evidence="1 6" id="KW-1003">Cell membrane</keyword>
<keyword evidence="3 6" id="KW-0812">Transmembrane</keyword>
<protein>
    <recommendedName>
        <fullName evidence="6">UPF0387 membrane protein YohO</fullName>
    </recommendedName>
</protein>